<keyword evidence="2" id="KW-1133">Transmembrane helix</keyword>
<reference evidence="4 5" key="1">
    <citation type="journal article" date="2019" name="Nat. Ecol. Evol.">
        <title>Megaphylogeny resolves global patterns of mushroom evolution.</title>
        <authorList>
            <person name="Varga T."/>
            <person name="Krizsan K."/>
            <person name="Foldi C."/>
            <person name="Dima B."/>
            <person name="Sanchez-Garcia M."/>
            <person name="Sanchez-Ramirez S."/>
            <person name="Szollosi G.J."/>
            <person name="Szarkandi J.G."/>
            <person name="Papp V."/>
            <person name="Albert L."/>
            <person name="Andreopoulos W."/>
            <person name="Angelini C."/>
            <person name="Antonin V."/>
            <person name="Barry K.W."/>
            <person name="Bougher N.L."/>
            <person name="Buchanan P."/>
            <person name="Buyck B."/>
            <person name="Bense V."/>
            <person name="Catcheside P."/>
            <person name="Chovatia M."/>
            <person name="Cooper J."/>
            <person name="Damon W."/>
            <person name="Desjardin D."/>
            <person name="Finy P."/>
            <person name="Geml J."/>
            <person name="Haridas S."/>
            <person name="Hughes K."/>
            <person name="Justo A."/>
            <person name="Karasinski D."/>
            <person name="Kautmanova I."/>
            <person name="Kiss B."/>
            <person name="Kocsube S."/>
            <person name="Kotiranta H."/>
            <person name="LaButti K.M."/>
            <person name="Lechner B.E."/>
            <person name="Liimatainen K."/>
            <person name="Lipzen A."/>
            <person name="Lukacs Z."/>
            <person name="Mihaltcheva S."/>
            <person name="Morgado L.N."/>
            <person name="Niskanen T."/>
            <person name="Noordeloos M.E."/>
            <person name="Ohm R.A."/>
            <person name="Ortiz-Santana B."/>
            <person name="Ovrebo C."/>
            <person name="Racz N."/>
            <person name="Riley R."/>
            <person name="Savchenko A."/>
            <person name="Shiryaev A."/>
            <person name="Soop K."/>
            <person name="Spirin V."/>
            <person name="Szebenyi C."/>
            <person name="Tomsovsky M."/>
            <person name="Tulloss R.E."/>
            <person name="Uehling J."/>
            <person name="Grigoriev I.V."/>
            <person name="Vagvolgyi C."/>
            <person name="Papp T."/>
            <person name="Martin F.M."/>
            <person name="Miettinen O."/>
            <person name="Hibbett D.S."/>
            <person name="Nagy L.G."/>
        </authorList>
    </citation>
    <scope>NUCLEOTIDE SEQUENCE [LARGE SCALE GENOMIC DNA]</scope>
    <source>
        <strain evidence="4 5">CBS 309.79</strain>
    </source>
</reference>
<gene>
    <name evidence="4" type="ORF">BDV98DRAFT_596554</name>
</gene>
<dbReference type="Pfam" id="PF20153">
    <property type="entry name" value="DUF6535"/>
    <property type="match status" value="1"/>
</dbReference>
<dbReference type="InterPro" id="IPR045338">
    <property type="entry name" value="DUF6535"/>
</dbReference>
<feature type="transmembrane region" description="Helical" evidence="2">
    <location>
        <begin position="176"/>
        <end position="195"/>
    </location>
</feature>
<sequence length="408" mass="45515">MPFFLSFNPEGLDEGSPDELDDPSTGAYQEHTDERKRGLFGIKGFHPRRAGQGTYSKKYPADRYGEEMGPSARIWKTAFDETEKHDREMTMGWRDSIDALLVFAGLFSAVISGFLSQTYQALQPDLARITALLLIEQIALMRALADGVSPNDIPITTPRDLDSAVFASSTDYWTHGLWFTGLTLSFITALFAVVMKQWISSYMTPVSGNPLEQVRMRHFRFKGLEKWHVPALFGFLPVLLHISLFLFLAGLVSFLSALNITMAVITALLAGSAFLAYVTANSLPVFYPECPYKTPLSSLARYLWWTLRTGASKLKHRFTAVGRRAGAAVSELKVSTYASLTTLEAQAVHTFRHHLDTHLKVWLYDNSSNNSVKDIVLEAFAGLKSDFTLRFSDAFAPIALEVEAAFNQ</sequence>
<feature type="transmembrane region" description="Helical" evidence="2">
    <location>
        <begin position="254"/>
        <end position="278"/>
    </location>
</feature>
<feature type="transmembrane region" description="Helical" evidence="2">
    <location>
        <begin position="227"/>
        <end position="248"/>
    </location>
</feature>
<proteinExistence type="predicted"/>
<evidence type="ECO:0000259" key="3">
    <source>
        <dbReference type="Pfam" id="PF20153"/>
    </source>
</evidence>
<dbReference type="OrthoDB" id="3219854at2759"/>
<dbReference type="Proteomes" id="UP000305067">
    <property type="component" value="Unassembled WGS sequence"/>
</dbReference>
<dbReference type="EMBL" id="ML178846">
    <property type="protein sequence ID" value="TFK97577.1"/>
    <property type="molecule type" value="Genomic_DNA"/>
</dbReference>
<evidence type="ECO:0000256" key="2">
    <source>
        <dbReference type="SAM" id="Phobius"/>
    </source>
</evidence>
<keyword evidence="2" id="KW-0812">Transmembrane</keyword>
<evidence type="ECO:0000313" key="4">
    <source>
        <dbReference type="EMBL" id="TFK97577.1"/>
    </source>
</evidence>
<feature type="region of interest" description="Disordered" evidence="1">
    <location>
        <begin position="1"/>
        <end position="38"/>
    </location>
</feature>
<evidence type="ECO:0000313" key="5">
    <source>
        <dbReference type="Proteomes" id="UP000305067"/>
    </source>
</evidence>
<feature type="compositionally biased region" description="Acidic residues" evidence="1">
    <location>
        <begin position="11"/>
        <end position="22"/>
    </location>
</feature>
<protein>
    <recommendedName>
        <fullName evidence="3">DUF6535 domain-containing protein</fullName>
    </recommendedName>
</protein>
<organism evidence="4 5">
    <name type="scientific">Pterulicium gracile</name>
    <dbReference type="NCBI Taxonomy" id="1884261"/>
    <lineage>
        <taxon>Eukaryota</taxon>
        <taxon>Fungi</taxon>
        <taxon>Dikarya</taxon>
        <taxon>Basidiomycota</taxon>
        <taxon>Agaricomycotina</taxon>
        <taxon>Agaricomycetes</taxon>
        <taxon>Agaricomycetidae</taxon>
        <taxon>Agaricales</taxon>
        <taxon>Pleurotineae</taxon>
        <taxon>Pterulaceae</taxon>
        <taxon>Pterulicium</taxon>
    </lineage>
</organism>
<accession>A0A5C3Q8S2</accession>
<keyword evidence="5" id="KW-1185">Reference proteome</keyword>
<feature type="domain" description="DUF6535" evidence="3">
    <location>
        <begin position="75"/>
        <end position="256"/>
    </location>
</feature>
<evidence type="ECO:0000256" key="1">
    <source>
        <dbReference type="SAM" id="MobiDB-lite"/>
    </source>
</evidence>
<feature type="transmembrane region" description="Helical" evidence="2">
    <location>
        <begin position="97"/>
        <end position="115"/>
    </location>
</feature>
<name>A0A5C3Q8S2_9AGAR</name>
<keyword evidence="2" id="KW-0472">Membrane</keyword>
<dbReference type="AlphaFoldDB" id="A0A5C3Q8S2"/>